<organism evidence="1 2">
    <name type="scientific">Hohenbuehelia grisea</name>
    <dbReference type="NCBI Taxonomy" id="104357"/>
    <lineage>
        <taxon>Eukaryota</taxon>
        <taxon>Fungi</taxon>
        <taxon>Dikarya</taxon>
        <taxon>Basidiomycota</taxon>
        <taxon>Agaricomycotina</taxon>
        <taxon>Agaricomycetes</taxon>
        <taxon>Agaricomycetidae</taxon>
        <taxon>Agaricales</taxon>
        <taxon>Pleurotineae</taxon>
        <taxon>Pleurotaceae</taxon>
        <taxon>Hohenbuehelia</taxon>
    </lineage>
</organism>
<reference evidence="2" key="1">
    <citation type="submission" date="2024-06" db="EMBL/GenBank/DDBJ databases">
        <title>Multi-omics analyses provide insights into the biosynthesis of the anticancer antibiotic pleurotin in Hohenbuehelia grisea.</title>
        <authorList>
            <person name="Weaver J.A."/>
            <person name="Alberti F."/>
        </authorList>
    </citation>
    <scope>NUCLEOTIDE SEQUENCE [LARGE SCALE GENOMIC DNA]</scope>
    <source>
        <strain evidence="2">T-177</strain>
    </source>
</reference>
<evidence type="ECO:0000313" key="1">
    <source>
        <dbReference type="EMBL" id="KAL0945126.1"/>
    </source>
</evidence>
<dbReference type="EMBL" id="JASNQZ010000019">
    <property type="protein sequence ID" value="KAL0945126.1"/>
    <property type="molecule type" value="Genomic_DNA"/>
</dbReference>
<proteinExistence type="predicted"/>
<protein>
    <submittedName>
        <fullName evidence="1">Uncharacterized protein</fullName>
    </submittedName>
</protein>
<accession>A0ABR3IPA8</accession>
<dbReference type="Proteomes" id="UP001556367">
    <property type="component" value="Unassembled WGS sequence"/>
</dbReference>
<sequence length="76" mass="8274">MVRNERCGCVAQPSAQGVHESVKWQSNLLYNEIDPAGEFPLKGLSSSNVLHPIENSFKPSTFVQDAGADVLDTITE</sequence>
<evidence type="ECO:0000313" key="2">
    <source>
        <dbReference type="Proteomes" id="UP001556367"/>
    </source>
</evidence>
<comment type="caution">
    <text evidence="1">The sequence shown here is derived from an EMBL/GenBank/DDBJ whole genome shotgun (WGS) entry which is preliminary data.</text>
</comment>
<gene>
    <name evidence="1" type="ORF">HGRIS_004279</name>
</gene>
<keyword evidence="2" id="KW-1185">Reference proteome</keyword>
<name>A0ABR3IPA8_9AGAR</name>